<evidence type="ECO:0000256" key="5">
    <source>
        <dbReference type="ARBA" id="ARBA00022741"/>
    </source>
</evidence>
<dbReference type="Gene3D" id="3.30.565.10">
    <property type="entry name" value="Histidine kinase-like ATPase, C-terminal domain"/>
    <property type="match status" value="1"/>
</dbReference>
<keyword evidence="11" id="KW-1185">Reference proteome</keyword>
<dbReference type="InterPro" id="IPR005467">
    <property type="entry name" value="His_kinase_dom"/>
</dbReference>
<evidence type="ECO:0000313" key="10">
    <source>
        <dbReference type="EMBL" id="MFK9094243.1"/>
    </source>
</evidence>
<dbReference type="PANTHER" id="PTHR43065">
    <property type="entry name" value="SENSOR HISTIDINE KINASE"/>
    <property type="match status" value="1"/>
</dbReference>
<dbReference type="PANTHER" id="PTHR43065:SF10">
    <property type="entry name" value="PEROXIDE STRESS-ACTIVATED HISTIDINE KINASE MAK3"/>
    <property type="match status" value="1"/>
</dbReference>
<dbReference type="PRINTS" id="PR00344">
    <property type="entry name" value="BCTRLSENSOR"/>
</dbReference>
<evidence type="ECO:0000256" key="4">
    <source>
        <dbReference type="ARBA" id="ARBA00022679"/>
    </source>
</evidence>
<dbReference type="Proteomes" id="UP001623041">
    <property type="component" value="Unassembled WGS sequence"/>
</dbReference>
<evidence type="ECO:0000256" key="1">
    <source>
        <dbReference type="ARBA" id="ARBA00000085"/>
    </source>
</evidence>
<keyword evidence="5" id="KW-0547">Nucleotide-binding</keyword>
<evidence type="ECO:0000256" key="2">
    <source>
        <dbReference type="ARBA" id="ARBA00012438"/>
    </source>
</evidence>
<keyword evidence="7 10" id="KW-0067">ATP-binding</keyword>
<dbReference type="SUPFAM" id="SSF55874">
    <property type="entry name" value="ATPase domain of HSP90 chaperone/DNA topoisomerase II/histidine kinase"/>
    <property type="match status" value="1"/>
</dbReference>
<evidence type="ECO:0000256" key="7">
    <source>
        <dbReference type="ARBA" id="ARBA00022840"/>
    </source>
</evidence>
<evidence type="ECO:0000256" key="3">
    <source>
        <dbReference type="ARBA" id="ARBA00022553"/>
    </source>
</evidence>
<dbReference type="InterPro" id="IPR036890">
    <property type="entry name" value="HATPase_C_sf"/>
</dbReference>
<feature type="domain" description="Histidine kinase" evidence="9">
    <location>
        <begin position="1"/>
        <end position="183"/>
    </location>
</feature>
<dbReference type="EMBL" id="JBJHQH010000021">
    <property type="protein sequence ID" value="MFK9094243.1"/>
    <property type="molecule type" value="Genomic_DNA"/>
</dbReference>
<keyword evidence="3" id="KW-0597">Phosphoprotein</keyword>
<evidence type="ECO:0000256" key="6">
    <source>
        <dbReference type="ARBA" id="ARBA00022777"/>
    </source>
</evidence>
<dbReference type="GO" id="GO:0005524">
    <property type="term" value="F:ATP binding"/>
    <property type="evidence" value="ECO:0007669"/>
    <property type="project" value="UniProtKB-KW"/>
</dbReference>
<organism evidence="10 11">
    <name type="scientific">Bacillus salipaludis</name>
    <dbReference type="NCBI Taxonomy" id="2547811"/>
    <lineage>
        <taxon>Bacteria</taxon>
        <taxon>Bacillati</taxon>
        <taxon>Bacillota</taxon>
        <taxon>Bacilli</taxon>
        <taxon>Bacillales</taxon>
        <taxon>Bacillaceae</taxon>
        <taxon>Bacillus</taxon>
    </lineage>
</organism>
<dbReference type="InterPro" id="IPR003594">
    <property type="entry name" value="HATPase_dom"/>
</dbReference>
<dbReference type="EC" id="2.7.13.3" evidence="2"/>
<reference evidence="10 11" key="1">
    <citation type="submission" date="2024-11" db="EMBL/GenBank/DDBJ databases">
        <authorList>
            <person name="Lucas J.A."/>
        </authorList>
    </citation>
    <scope>NUCLEOTIDE SEQUENCE [LARGE SCALE GENOMIC DNA]</scope>
    <source>
        <strain evidence="10 11">Z 5.4</strain>
    </source>
</reference>
<accession>A0ABW8RL48</accession>
<comment type="caution">
    <text evidence="10">The sequence shown here is derived from an EMBL/GenBank/DDBJ whole genome shotgun (WGS) entry which is preliminary data.</text>
</comment>
<evidence type="ECO:0000313" key="11">
    <source>
        <dbReference type="Proteomes" id="UP001623041"/>
    </source>
</evidence>
<protein>
    <recommendedName>
        <fullName evidence="2">histidine kinase</fullName>
        <ecNumber evidence="2">2.7.13.3</ecNumber>
    </recommendedName>
</protein>
<keyword evidence="4" id="KW-0808">Transferase</keyword>
<evidence type="ECO:0000259" key="9">
    <source>
        <dbReference type="PROSITE" id="PS50109"/>
    </source>
</evidence>
<sequence length="192" mass="21547">MKVLRFIVYGPLKEINKIEEVVHEFLCFAKPTARQIHDIDIKVLFQKALILFDSQLIINHIEIVQEYGLEVPPIQCDDNQIKQVFVRILQNAVEAMPTGGIIRVQTCKEGSDFVRITFIDQGCGISKERMKMIGEPFYSTIEKGTGLGLMISQKIVKEHGGKIVIDSVLHQGTTVHLMLPIKGHRDGSAGSH</sequence>
<gene>
    <name evidence="10" type="ORF">ACJEBI_22555</name>
</gene>
<dbReference type="InterPro" id="IPR004358">
    <property type="entry name" value="Sig_transdc_His_kin-like_C"/>
</dbReference>
<evidence type="ECO:0000256" key="8">
    <source>
        <dbReference type="ARBA" id="ARBA00023012"/>
    </source>
</evidence>
<keyword evidence="8" id="KW-0902">Two-component regulatory system</keyword>
<dbReference type="SMART" id="SM00387">
    <property type="entry name" value="HATPase_c"/>
    <property type="match status" value="1"/>
</dbReference>
<proteinExistence type="predicted"/>
<dbReference type="Pfam" id="PF02518">
    <property type="entry name" value="HATPase_c"/>
    <property type="match status" value="1"/>
</dbReference>
<comment type="catalytic activity">
    <reaction evidence="1">
        <text>ATP + protein L-histidine = ADP + protein N-phospho-L-histidine.</text>
        <dbReference type="EC" id="2.7.13.3"/>
    </reaction>
</comment>
<keyword evidence="6" id="KW-0418">Kinase</keyword>
<dbReference type="PROSITE" id="PS50109">
    <property type="entry name" value="HIS_KIN"/>
    <property type="match status" value="1"/>
</dbReference>
<name>A0ABW8RL48_9BACI</name>